<sequence>IVPNSAPRTLFHRCVHQGDTRLVRKATSDEEFRRNHQKVEFESGATLQHTFFASTVSYGTPEARIGRQQAYRAGIT</sequence>
<dbReference type="AlphaFoldDB" id="A0A195BN75"/>
<evidence type="ECO:0000313" key="1">
    <source>
        <dbReference type="EMBL" id="KYM87480.1"/>
    </source>
</evidence>
<name>A0A195BN75_9HYME</name>
<evidence type="ECO:0000313" key="2">
    <source>
        <dbReference type="Proteomes" id="UP000078540"/>
    </source>
</evidence>
<feature type="non-terminal residue" evidence="1">
    <location>
        <position position="1"/>
    </location>
</feature>
<accession>A0A195BN75</accession>
<organism evidence="1 2">
    <name type="scientific">Atta colombica</name>
    <dbReference type="NCBI Taxonomy" id="520822"/>
    <lineage>
        <taxon>Eukaryota</taxon>
        <taxon>Metazoa</taxon>
        <taxon>Ecdysozoa</taxon>
        <taxon>Arthropoda</taxon>
        <taxon>Hexapoda</taxon>
        <taxon>Insecta</taxon>
        <taxon>Pterygota</taxon>
        <taxon>Neoptera</taxon>
        <taxon>Endopterygota</taxon>
        <taxon>Hymenoptera</taxon>
        <taxon>Apocrita</taxon>
        <taxon>Aculeata</taxon>
        <taxon>Formicoidea</taxon>
        <taxon>Formicidae</taxon>
        <taxon>Myrmicinae</taxon>
        <taxon>Atta</taxon>
    </lineage>
</organism>
<proteinExistence type="predicted"/>
<dbReference type="EMBL" id="KQ976432">
    <property type="protein sequence ID" value="KYM87480.1"/>
    <property type="molecule type" value="Genomic_DNA"/>
</dbReference>
<dbReference type="Proteomes" id="UP000078540">
    <property type="component" value="Unassembled WGS sequence"/>
</dbReference>
<protein>
    <submittedName>
        <fullName evidence="1">Uncharacterized protein</fullName>
    </submittedName>
</protein>
<reference evidence="1 2" key="1">
    <citation type="submission" date="2015-09" db="EMBL/GenBank/DDBJ databases">
        <title>Atta colombica WGS genome.</title>
        <authorList>
            <person name="Nygaard S."/>
            <person name="Hu H."/>
            <person name="Boomsma J."/>
            <person name="Zhang G."/>
        </authorList>
    </citation>
    <scope>NUCLEOTIDE SEQUENCE [LARGE SCALE GENOMIC DNA]</scope>
    <source>
        <strain evidence="1">Treedump-2</strain>
        <tissue evidence="1">Whole body</tissue>
    </source>
</reference>
<gene>
    <name evidence="1" type="ORF">ALC53_03379</name>
</gene>
<keyword evidence="2" id="KW-1185">Reference proteome</keyword>